<dbReference type="AlphaFoldDB" id="A0A916W5K4"/>
<organism evidence="1 2">
    <name type="scientific">Nitratireductor aestuarii</name>
    <dbReference type="NCBI Taxonomy" id="1735103"/>
    <lineage>
        <taxon>Bacteria</taxon>
        <taxon>Pseudomonadati</taxon>
        <taxon>Pseudomonadota</taxon>
        <taxon>Alphaproteobacteria</taxon>
        <taxon>Hyphomicrobiales</taxon>
        <taxon>Phyllobacteriaceae</taxon>
        <taxon>Nitratireductor</taxon>
    </lineage>
</organism>
<name>A0A916W5K4_9HYPH</name>
<proteinExistence type="predicted"/>
<dbReference type="EMBL" id="BMIF01000006">
    <property type="protein sequence ID" value="GGA68568.1"/>
    <property type="molecule type" value="Genomic_DNA"/>
</dbReference>
<sequence length="215" mass="21445">MFPAFAEDNVLKIDQTSPLGALQGNMLSSDQSLADNSLVAGPTQQMIDNALGGTLQVDDLYRMNQATAPSALQTGQGNTAMLTIVGDGGQLMLLQDNSAGGTVGNAAQLSAFGADALGAILQIGDGNEASLMVGDAATGLIVQNGSSNTSSLTVESGGKGEIIQNGNGNSFSTTVAANSSVSIVQNGNNLTQAGVTGMQVFSTAPGTVAITQTGF</sequence>
<gene>
    <name evidence="1" type="ORF">GCM10011385_23020</name>
</gene>
<reference evidence="1" key="2">
    <citation type="submission" date="2020-09" db="EMBL/GenBank/DDBJ databases">
        <authorList>
            <person name="Sun Q."/>
            <person name="Zhou Y."/>
        </authorList>
    </citation>
    <scope>NUCLEOTIDE SEQUENCE</scope>
    <source>
        <strain evidence="1">CGMCC 1.15320</strain>
    </source>
</reference>
<dbReference type="RefSeq" id="WP_188721204.1">
    <property type="nucleotide sequence ID" value="NZ_BMIF01000006.1"/>
</dbReference>
<reference evidence="1" key="1">
    <citation type="journal article" date="2014" name="Int. J. Syst. Evol. Microbiol.">
        <title>Complete genome sequence of Corynebacterium casei LMG S-19264T (=DSM 44701T), isolated from a smear-ripened cheese.</title>
        <authorList>
            <consortium name="US DOE Joint Genome Institute (JGI-PGF)"/>
            <person name="Walter F."/>
            <person name="Albersmeier A."/>
            <person name="Kalinowski J."/>
            <person name="Ruckert C."/>
        </authorList>
    </citation>
    <scope>NUCLEOTIDE SEQUENCE</scope>
    <source>
        <strain evidence="1">CGMCC 1.15320</strain>
    </source>
</reference>
<evidence type="ECO:0000313" key="1">
    <source>
        <dbReference type="EMBL" id="GGA68568.1"/>
    </source>
</evidence>
<evidence type="ECO:0000313" key="2">
    <source>
        <dbReference type="Proteomes" id="UP000636264"/>
    </source>
</evidence>
<keyword evidence="2" id="KW-1185">Reference proteome</keyword>
<comment type="caution">
    <text evidence="1">The sequence shown here is derived from an EMBL/GenBank/DDBJ whole genome shotgun (WGS) entry which is preliminary data.</text>
</comment>
<protein>
    <recommendedName>
        <fullName evidence="3">Curlin associated repeat-containing protein</fullName>
    </recommendedName>
</protein>
<dbReference type="Proteomes" id="UP000636264">
    <property type="component" value="Unassembled WGS sequence"/>
</dbReference>
<evidence type="ECO:0008006" key="3">
    <source>
        <dbReference type="Google" id="ProtNLM"/>
    </source>
</evidence>
<accession>A0A916W5K4</accession>